<keyword evidence="6" id="KW-0592">Phosphate transport</keyword>
<feature type="non-terminal residue" evidence="8">
    <location>
        <position position="211"/>
    </location>
</feature>
<sequence>MEKFHNELEDLKKQVLDMGFHALDMLNSSIEAFKNLNIYHSEEIYSRKDKLMEYDNRNEEKALQLIALYQPMARDLRIIACILKMITYLTRIGRYGKDITNITTKELEGKIHFKKIVSIPHMMSIVNGMIKNALVAFDKSDISFLKDFEERDDEVDELRLSIFRECLTYMMESPANISICIAYIMIARYLERCGDHACKMAEKIHYMITGE</sequence>
<evidence type="ECO:0000259" key="7">
    <source>
        <dbReference type="Pfam" id="PF01895"/>
    </source>
</evidence>
<gene>
    <name evidence="8" type="ORF">S01H4_14284</name>
</gene>
<name>X0YVZ9_9ZZZZ</name>
<evidence type="ECO:0000256" key="2">
    <source>
        <dbReference type="ARBA" id="ARBA00008107"/>
    </source>
</evidence>
<comment type="similarity">
    <text evidence="2">Belongs to the PhoU family.</text>
</comment>
<dbReference type="InterPro" id="IPR028366">
    <property type="entry name" value="PhoU"/>
</dbReference>
<feature type="domain" description="PhoU" evidence="7">
    <location>
        <begin position="16"/>
        <end position="101"/>
    </location>
</feature>
<evidence type="ECO:0000256" key="4">
    <source>
        <dbReference type="ARBA" id="ARBA00022448"/>
    </source>
</evidence>
<dbReference type="EMBL" id="BART01006265">
    <property type="protein sequence ID" value="GAG60395.1"/>
    <property type="molecule type" value="Genomic_DNA"/>
</dbReference>
<evidence type="ECO:0000256" key="6">
    <source>
        <dbReference type="ARBA" id="ARBA00022592"/>
    </source>
</evidence>
<comment type="subcellular location">
    <subcellularLocation>
        <location evidence="1">Cytoplasm</location>
    </subcellularLocation>
</comment>
<dbReference type="FunFam" id="1.20.58.220:FF:000004">
    <property type="entry name" value="Phosphate-specific transport system accessory protein PhoU"/>
    <property type="match status" value="1"/>
</dbReference>
<dbReference type="Pfam" id="PF01895">
    <property type="entry name" value="PhoU"/>
    <property type="match status" value="2"/>
</dbReference>
<evidence type="ECO:0000256" key="1">
    <source>
        <dbReference type="ARBA" id="ARBA00004496"/>
    </source>
</evidence>
<comment type="subunit">
    <text evidence="3">Homodimer.</text>
</comment>
<protein>
    <recommendedName>
        <fullName evidence="7">PhoU domain-containing protein</fullName>
    </recommendedName>
</protein>
<evidence type="ECO:0000256" key="5">
    <source>
        <dbReference type="ARBA" id="ARBA00022490"/>
    </source>
</evidence>
<dbReference type="SUPFAM" id="SSF109755">
    <property type="entry name" value="PhoU-like"/>
    <property type="match status" value="1"/>
</dbReference>
<proteinExistence type="inferred from homology"/>
<organism evidence="8">
    <name type="scientific">marine sediment metagenome</name>
    <dbReference type="NCBI Taxonomy" id="412755"/>
    <lineage>
        <taxon>unclassified sequences</taxon>
        <taxon>metagenomes</taxon>
        <taxon>ecological metagenomes</taxon>
    </lineage>
</organism>
<dbReference type="PANTHER" id="PTHR42930">
    <property type="entry name" value="PHOSPHATE-SPECIFIC TRANSPORT SYSTEM ACCESSORY PROTEIN PHOU"/>
    <property type="match status" value="1"/>
</dbReference>
<feature type="domain" description="PhoU" evidence="7">
    <location>
        <begin position="119"/>
        <end position="204"/>
    </location>
</feature>
<dbReference type="InterPro" id="IPR038078">
    <property type="entry name" value="PhoU-like_sf"/>
</dbReference>
<dbReference type="GO" id="GO:0045936">
    <property type="term" value="P:negative regulation of phosphate metabolic process"/>
    <property type="evidence" value="ECO:0007669"/>
    <property type="project" value="InterPro"/>
</dbReference>
<dbReference type="InterPro" id="IPR026022">
    <property type="entry name" value="PhoU_dom"/>
</dbReference>
<dbReference type="PIRSF" id="PIRSF003107">
    <property type="entry name" value="PhoU"/>
    <property type="match status" value="1"/>
</dbReference>
<dbReference type="AlphaFoldDB" id="X0YVZ9"/>
<keyword evidence="5" id="KW-0963">Cytoplasm</keyword>
<dbReference type="GO" id="GO:0030643">
    <property type="term" value="P:intracellular phosphate ion homeostasis"/>
    <property type="evidence" value="ECO:0007669"/>
    <property type="project" value="InterPro"/>
</dbReference>
<reference evidence="8" key="1">
    <citation type="journal article" date="2014" name="Front. Microbiol.">
        <title>High frequency of phylogenetically diverse reductive dehalogenase-homologous genes in deep subseafloor sedimentary metagenomes.</title>
        <authorList>
            <person name="Kawai M."/>
            <person name="Futagami T."/>
            <person name="Toyoda A."/>
            <person name="Takaki Y."/>
            <person name="Nishi S."/>
            <person name="Hori S."/>
            <person name="Arai W."/>
            <person name="Tsubouchi T."/>
            <person name="Morono Y."/>
            <person name="Uchiyama I."/>
            <person name="Ito T."/>
            <person name="Fujiyama A."/>
            <person name="Inagaki F."/>
            <person name="Takami H."/>
        </authorList>
    </citation>
    <scope>NUCLEOTIDE SEQUENCE</scope>
    <source>
        <strain evidence="8">Expedition CK06-06</strain>
    </source>
</reference>
<accession>X0YVZ9</accession>
<dbReference type="GO" id="GO:0006817">
    <property type="term" value="P:phosphate ion transport"/>
    <property type="evidence" value="ECO:0007669"/>
    <property type="project" value="UniProtKB-KW"/>
</dbReference>
<dbReference type="PANTHER" id="PTHR42930:SF3">
    <property type="entry name" value="PHOSPHATE-SPECIFIC TRANSPORT SYSTEM ACCESSORY PROTEIN PHOU"/>
    <property type="match status" value="1"/>
</dbReference>
<dbReference type="GO" id="GO:0005737">
    <property type="term" value="C:cytoplasm"/>
    <property type="evidence" value="ECO:0007669"/>
    <property type="project" value="UniProtKB-SubCell"/>
</dbReference>
<comment type="caution">
    <text evidence="8">The sequence shown here is derived from an EMBL/GenBank/DDBJ whole genome shotgun (WGS) entry which is preliminary data.</text>
</comment>
<evidence type="ECO:0000313" key="8">
    <source>
        <dbReference type="EMBL" id="GAG60395.1"/>
    </source>
</evidence>
<dbReference type="NCBIfam" id="TIGR02135">
    <property type="entry name" value="phoU_full"/>
    <property type="match status" value="1"/>
</dbReference>
<keyword evidence="4" id="KW-0813">Transport</keyword>
<dbReference type="Gene3D" id="1.20.58.220">
    <property type="entry name" value="Phosphate transport system protein phou homolog 2, domain 2"/>
    <property type="match status" value="1"/>
</dbReference>
<evidence type="ECO:0000256" key="3">
    <source>
        <dbReference type="ARBA" id="ARBA00011738"/>
    </source>
</evidence>